<dbReference type="Pfam" id="PF00172">
    <property type="entry name" value="Zn_clus"/>
    <property type="match status" value="1"/>
</dbReference>
<evidence type="ECO:0000313" key="8">
    <source>
        <dbReference type="EMBL" id="KIY67757.1"/>
    </source>
</evidence>
<dbReference type="PROSITE" id="PS50048">
    <property type="entry name" value="ZN2_CY6_FUNGAL_2"/>
    <property type="match status" value="1"/>
</dbReference>
<evidence type="ECO:0000256" key="2">
    <source>
        <dbReference type="ARBA" id="ARBA00022723"/>
    </source>
</evidence>
<dbReference type="GO" id="GO:0000981">
    <property type="term" value="F:DNA-binding transcription factor activity, RNA polymerase II-specific"/>
    <property type="evidence" value="ECO:0007669"/>
    <property type="project" value="InterPro"/>
</dbReference>
<dbReference type="STRING" id="1314674.A0A0D7BB57"/>
<dbReference type="PANTHER" id="PTHR47338">
    <property type="entry name" value="ZN(II)2CYS6 TRANSCRIPTION FACTOR (EUROFUNG)-RELATED"/>
    <property type="match status" value="1"/>
</dbReference>
<keyword evidence="3" id="KW-0805">Transcription regulation</keyword>
<dbReference type="PANTHER" id="PTHR47338:SF29">
    <property type="entry name" value="ZN(2)-C6 FUNGAL-TYPE DOMAIN-CONTAINING PROTEIN"/>
    <property type="match status" value="1"/>
</dbReference>
<dbReference type="SUPFAM" id="SSF57701">
    <property type="entry name" value="Zn2/Cys6 DNA-binding domain"/>
    <property type="match status" value="1"/>
</dbReference>
<evidence type="ECO:0000313" key="9">
    <source>
        <dbReference type="Proteomes" id="UP000054007"/>
    </source>
</evidence>
<evidence type="ECO:0000256" key="5">
    <source>
        <dbReference type="ARBA" id="ARBA00023242"/>
    </source>
</evidence>
<dbReference type="SMART" id="SM00066">
    <property type="entry name" value="GAL4"/>
    <property type="match status" value="1"/>
</dbReference>
<gene>
    <name evidence="8" type="ORF">CYLTODRAFT_490385</name>
</gene>
<dbReference type="InterPro" id="IPR050815">
    <property type="entry name" value="TF_fung"/>
</dbReference>
<name>A0A0D7BB57_9AGAR</name>
<keyword evidence="2" id="KW-0479">Metal-binding</keyword>
<evidence type="ECO:0000256" key="1">
    <source>
        <dbReference type="ARBA" id="ARBA00004123"/>
    </source>
</evidence>
<accession>A0A0D7BB57</accession>
<comment type="subcellular location">
    <subcellularLocation>
        <location evidence="1">Nucleus</location>
    </subcellularLocation>
</comment>
<feature type="region of interest" description="Disordered" evidence="6">
    <location>
        <begin position="99"/>
        <end position="122"/>
    </location>
</feature>
<dbReference type="InterPro" id="IPR036864">
    <property type="entry name" value="Zn2-C6_fun-type_DNA-bd_sf"/>
</dbReference>
<dbReference type="OrthoDB" id="2309723at2759"/>
<evidence type="ECO:0000256" key="6">
    <source>
        <dbReference type="SAM" id="MobiDB-lite"/>
    </source>
</evidence>
<keyword evidence="4" id="KW-0804">Transcription</keyword>
<evidence type="ECO:0000259" key="7">
    <source>
        <dbReference type="PROSITE" id="PS50048"/>
    </source>
</evidence>
<dbReference type="CDD" id="cd12148">
    <property type="entry name" value="fungal_TF_MHR"/>
    <property type="match status" value="1"/>
</dbReference>
<dbReference type="Proteomes" id="UP000054007">
    <property type="component" value="Unassembled WGS sequence"/>
</dbReference>
<protein>
    <recommendedName>
        <fullName evidence="7">Zn(2)-C6 fungal-type domain-containing protein</fullName>
    </recommendedName>
</protein>
<dbReference type="InterPro" id="IPR001138">
    <property type="entry name" value="Zn2Cys6_DnaBD"/>
</dbReference>
<keyword evidence="5" id="KW-0539">Nucleus</keyword>
<organism evidence="8 9">
    <name type="scientific">Cylindrobasidium torrendii FP15055 ss-10</name>
    <dbReference type="NCBI Taxonomy" id="1314674"/>
    <lineage>
        <taxon>Eukaryota</taxon>
        <taxon>Fungi</taxon>
        <taxon>Dikarya</taxon>
        <taxon>Basidiomycota</taxon>
        <taxon>Agaricomycotina</taxon>
        <taxon>Agaricomycetes</taxon>
        <taxon>Agaricomycetidae</taxon>
        <taxon>Agaricales</taxon>
        <taxon>Marasmiineae</taxon>
        <taxon>Physalacriaceae</taxon>
        <taxon>Cylindrobasidium</taxon>
    </lineage>
</organism>
<evidence type="ECO:0000256" key="4">
    <source>
        <dbReference type="ARBA" id="ARBA00023163"/>
    </source>
</evidence>
<dbReference type="EMBL" id="KN880518">
    <property type="protein sequence ID" value="KIY67757.1"/>
    <property type="molecule type" value="Genomic_DNA"/>
</dbReference>
<dbReference type="AlphaFoldDB" id="A0A0D7BB57"/>
<feature type="domain" description="Zn(2)-C6 fungal-type" evidence="7">
    <location>
        <begin position="37"/>
        <end position="69"/>
    </location>
</feature>
<sequence length="579" mass="64304">MSSLQHALQEHPVRPRARRPVVGPSNPRKMHPPTGHACKRCRRRKTRCDGRRPVCGRCTEANAQAECDYGEGRRHTTTNQMLEDAIEIVQARVHELENTPKIRDRAGSNAPASSSRPWGSRDGEEATETLWWLSPEPPRDFRAFILPPFFQYASDIGFYLNRDRFTTALDSLDIDERPLPALVSAVYLWGIHLSGSRELQEHEDVFLRRATMQASRSFGAPNAAQQQSRVVLQTMQAHSLLASYLIMQGKLSDARIHVSTILPLGLASGLSKIRTLRVWEIPSTALPAPLDSVEEGERIDASWTAVFLDKGVAGMVGAMPDIACRKRIPGAQQDSPWPLEDDAYAEGGYPADVRTELTISRYIKGEGPPISETPSTKELLVRATILWELASHLILTAQQRLEDMTREESLHIPDDVASLDRLLDALRTSLVSPRDLPNTTTSKQRALFVAHTLTYCGILVLHAPFANMGNGTSRTKALLFARLIFKLASEAGIGAETAYICSVVATPWLRAGQYLMKEIRYWMRCPLAADGADAELKAIFLDGLQAMRPLRRSSAIIDQNLQLLETEYATLSPGTGYVI</sequence>
<proteinExistence type="predicted"/>
<dbReference type="GO" id="GO:0005634">
    <property type="term" value="C:nucleus"/>
    <property type="evidence" value="ECO:0007669"/>
    <property type="project" value="UniProtKB-SubCell"/>
</dbReference>
<feature type="region of interest" description="Disordered" evidence="6">
    <location>
        <begin position="1"/>
        <end position="43"/>
    </location>
</feature>
<dbReference type="GO" id="GO:0008270">
    <property type="term" value="F:zinc ion binding"/>
    <property type="evidence" value="ECO:0007669"/>
    <property type="project" value="InterPro"/>
</dbReference>
<dbReference type="PROSITE" id="PS00463">
    <property type="entry name" value="ZN2_CY6_FUNGAL_1"/>
    <property type="match status" value="1"/>
</dbReference>
<keyword evidence="9" id="KW-1185">Reference proteome</keyword>
<reference evidence="8 9" key="1">
    <citation type="journal article" date="2015" name="Fungal Genet. Biol.">
        <title>Evolution of novel wood decay mechanisms in Agaricales revealed by the genome sequences of Fistulina hepatica and Cylindrobasidium torrendii.</title>
        <authorList>
            <person name="Floudas D."/>
            <person name="Held B.W."/>
            <person name="Riley R."/>
            <person name="Nagy L.G."/>
            <person name="Koehler G."/>
            <person name="Ransdell A.S."/>
            <person name="Younus H."/>
            <person name="Chow J."/>
            <person name="Chiniquy J."/>
            <person name="Lipzen A."/>
            <person name="Tritt A."/>
            <person name="Sun H."/>
            <person name="Haridas S."/>
            <person name="LaButti K."/>
            <person name="Ohm R.A."/>
            <person name="Kues U."/>
            <person name="Blanchette R.A."/>
            <person name="Grigoriev I.V."/>
            <person name="Minto R.E."/>
            <person name="Hibbett D.S."/>
        </authorList>
    </citation>
    <scope>NUCLEOTIDE SEQUENCE [LARGE SCALE GENOMIC DNA]</scope>
    <source>
        <strain evidence="8 9">FP15055 ss-10</strain>
    </source>
</reference>
<evidence type="ECO:0000256" key="3">
    <source>
        <dbReference type="ARBA" id="ARBA00023015"/>
    </source>
</evidence>
<dbReference type="Gene3D" id="4.10.240.10">
    <property type="entry name" value="Zn(2)-C6 fungal-type DNA-binding domain"/>
    <property type="match status" value="1"/>
</dbReference>